<dbReference type="AlphaFoldDB" id="A0A814I4F5"/>
<keyword evidence="2" id="KW-0677">Repeat</keyword>
<dbReference type="EMBL" id="CAJNOM010000235">
    <property type="protein sequence ID" value="CAF1266926.1"/>
    <property type="molecule type" value="Genomic_DNA"/>
</dbReference>
<evidence type="ECO:0000259" key="3">
    <source>
        <dbReference type="Pfam" id="PF23598"/>
    </source>
</evidence>
<protein>
    <recommendedName>
        <fullName evidence="3">Disease resistance R13L4/SHOC-2-like LRR domain-containing protein</fullName>
    </recommendedName>
</protein>
<evidence type="ECO:0000256" key="2">
    <source>
        <dbReference type="ARBA" id="ARBA00022737"/>
    </source>
</evidence>
<dbReference type="EMBL" id="CAJNOI010000079">
    <property type="protein sequence ID" value="CAF1018012.1"/>
    <property type="molecule type" value="Genomic_DNA"/>
</dbReference>
<organism evidence="4 7">
    <name type="scientific">Adineta steineri</name>
    <dbReference type="NCBI Taxonomy" id="433720"/>
    <lineage>
        <taxon>Eukaryota</taxon>
        <taxon>Metazoa</taxon>
        <taxon>Spiralia</taxon>
        <taxon>Gnathifera</taxon>
        <taxon>Rotifera</taxon>
        <taxon>Eurotatoria</taxon>
        <taxon>Bdelloidea</taxon>
        <taxon>Adinetida</taxon>
        <taxon>Adinetidae</taxon>
        <taxon>Adineta</taxon>
    </lineage>
</organism>
<evidence type="ECO:0000313" key="5">
    <source>
        <dbReference type="EMBL" id="CAF1266926.1"/>
    </source>
</evidence>
<dbReference type="InterPro" id="IPR032675">
    <property type="entry name" value="LRR_dom_sf"/>
</dbReference>
<dbReference type="Proteomes" id="UP000663877">
    <property type="component" value="Unassembled WGS sequence"/>
</dbReference>
<dbReference type="GO" id="GO:0005737">
    <property type="term" value="C:cytoplasm"/>
    <property type="evidence" value="ECO:0007669"/>
    <property type="project" value="TreeGrafter"/>
</dbReference>
<evidence type="ECO:0000256" key="1">
    <source>
        <dbReference type="ARBA" id="ARBA00022614"/>
    </source>
</evidence>
<reference evidence="4" key="1">
    <citation type="submission" date="2021-02" db="EMBL/GenBank/DDBJ databases">
        <authorList>
            <person name="Nowell W R."/>
        </authorList>
    </citation>
    <scope>NUCLEOTIDE SEQUENCE</scope>
</reference>
<feature type="domain" description="Disease resistance R13L4/SHOC-2-like LRR" evidence="3">
    <location>
        <begin position="122"/>
        <end position="250"/>
    </location>
</feature>
<dbReference type="PROSITE" id="PS51450">
    <property type="entry name" value="LRR"/>
    <property type="match status" value="1"/>
</dbReference>
<dbReference type="PANTHER" id="PTHR48051">
    <property type="match status" value="1"/>
</dbReference>
<dbReference type="SUPFAM" id="SSF52058">
    <property type="entry name" value="L domain-like"/>
    <property type="match status" value="1"/>
</dbReference>
<name>A0A814I4F5_9BILA</name>
<evidence type="ECO:0000313" key="7">
    <source>
        <dbReference type="Proteomes" id="UP000663877"/>
    </source>
</evidence>
<dbReference type="Proteomes" id="UP000663832">
    <property type="component" value="Unassembled WGS sequence"/>
</dbReference>
<dbReference type="InterPro" id="IPR001611">
    <property type="entry name" value="Leu-rich_rpt"/>
</dbReference>
<evidence type="ECO:0000313" key="4">
    <source>
        <dbReference type="EMBL" id="CAF1018012.1"/>
    </source>
</evidence>
<keyword evidence="1" id="KW-0433">Leucine-rich repeat</keyword>
<dbReference type="InterPro" id="IPR050216">
    <property type="entry name" value="LRR_domain-containing"/>
</dbReference>
<dbReference type="Pfam" id="PF23598">
    <property type="entry name" value="LRR_14"/>
    <property type="match status" value="1"/>
</dbReference>
<accession>A0A814I4F5</accession>
<dbReference type="OrthoDB" id="2021138at2759"/>
<sequence>MIQVKCHAMGSYNEIGTILRNLFQEYSTADCTKYANDDEVYKSFPFELDFNSSKRKSSKTYAEKNANGNIIVLNINKQEYVPPSVFCLTELQELHIQRTKFRTFDLGLPIAIERLASTLINLTISDTPISYLPEQIGRLKRLQELKLLNTSLRNLPNSIGKLSSLVHLNLRGNKLISLPSTIINTHSLQTLILNNNADLRSIEALNGHSTLKVLQTDNCQIERIPLNLSKLTDLKMSNNSLTDLSNIHTSGVDSRTLRQRRHMPRNQVGQDVNNYMTNGFNTIRDTVVPVISSTADRLSQYWDRYKQNVNQGINQIGQGWDQYKQNVNQGWNQFTQNFNPQYPLYDQRNYAYNQYGYNPQQYPVNNNYNIPSNMYQNYNGGRQGNPYVANNNYNSYGNVPYNTGNTGGQWYRSFGRQQQVNGPIVPYPPMYNNQRQGLRR</sequence>
<comment type="caution">
    <text evidence="4">The sequence shown here is derived from an EMBL/GenBank/DDBJ whole genome shotgun (WGS) entry which is preliminary data.</text>
</comment>
<dbReference type="InterPro" id="IPR055414">
    <property type="entry name" value="LRR_R13L4/SHOC2-like"/>
</dbReference>
<keyword evidence="6" id="KW-1185">Reference proteome</keyword>
<proteinExistence type="predicted"/>
<dbReference type="PANTHER" id="PTHR48051:SF1">
    <property type="entry name" value="RAS SUPPRESSOR PROTEIN 1"/>
    <property type="match status" value="1"/>
</dbReference>
<evidence type="ECO:0000313" key="6">
    <source>
        <dbReference type="Proteomes" id="UP000663832"/>
    </source>
</evidence>
<gene>
    <name evidence="4" type="ORF">BJG266_LOCUS16841</name>
    <name evidence="5" type="ORF">QVE165_LOCUS29370</name>
</gene>
<dbReference type="Gene3D" id="3.80.10.10">
    <property type="entry name" value="Ribonuclease Inhibitor"/>
    <property type="match status" value="1"/>
</dbReference>